<comment type="caution">
    <text evidence="2">The sequence shown here is derived from an EMBL/GenBank/DDBJ whole genome shotgun (WGS) entry which is preliminary data.</text>
</comment>
<gene>
    <name evidence="2" type="primary">Acey_s0043.g872</name>
    <name evidence="2" type="ORF">Y032_0043g872</name>
</gene>
<dbReference type="Proteomes" id="UP000024635">
    <property type="component" value="Unassembled WGS sequence"/>
</dbReference>
<feature type="region of interest" description="Disordered" evidence="1">
    <location>
        <begin position="87"/>
        <end position="106"/>
    </location>
</feature>
<evidence type="ECO:0000313" key="2">
    <source>
        <dbReference type="EMBL" id="EYC13700.1"/>
    </source>
</evidence>
<evidence type="ECO:0000256" key="1">
    <source>
        <dbReference type="SAM" id="MobiDB-lite"/>
    </source>
</evidence>
<protein>
    <submittedName>
        <fullName evidence="2">Uncharacterized protein</fullName>
    </submittedName>
</protein>
<feature type="compositionally biased region" description="Polar residues" evidence="1">
    <location>
        <begin position="88"/>
        <end position="106"/>
    </location>
</feature>
<dbReference type="AlphaFoldDB" id="A0A016UEW9"/>
<reference evidence="3" key="1">
    <citation type="journal article" date="2015" name="Nat. Genet.">
        <title>The genome and transcriptome of the zoonotic hookworm Ancylostoma ceylanicum identify infection-specific gene families.</title>
        <authorList>
            <person name="Schwarz E.M."/>
            <person name="Hu Y."/>
            <person name="Antoshechkin I."/>
            <person name="Miller M.M."/>
            <person name="Sternberg P.W."/>
            <person name="Aroian R.V."/>
        </authorList>
    </citation>
    <scope>NUCLEOTIDE SEQUENCE</scope>
    <source>
        <strain evidence="3">HY135</strain>
    </source>
</reference>
<organism evidence="2 3">
    <name type="scientific">Ancylostoma ceylanicum</name>
    <dbReference type="NCBI Taxonomy" id="53326"/>
    <lineage>
        <taxon>Eukaryota</taxon>
        <taxon>Metazoa</taxon>
        <taxon>Ecdysozoa</taxon>
        <taxon>Nematoda</taxon>
        <taxon>Chromadorea</taxon>
        <taxon>Rhabditida</taxon>
        <taxon>Rhabditina</taxon>
        <taxon>Rhabditomorpha</taxon>
        <taxon>Strongyloidea</taxon>
        <taxon>Ancylostomatidae</taxon>
        <taxon>Ancylostomatinae</taxon>
        <taxon>Ancylostoma</taxon>
    </lineage>
</organism>
<keyword evidence="3" id="KW-1185">Reference proteome</keyword>
<evidence type="ECO:0000313" key="3">
    <source>
        <dbReference type="Proteomes" id="UP000024635"/>
    </source>
</evidence>
<accession>A0A016UEW9</accession>
<sequence length="106" mass="11971">MLAEAARRSFRNTRRDFANRKTTMSALLRPVGTISSSRMVMEKVIYDFNMDLFDSHVHLPPCHLREYGYVIPSVLPSAVRHAVKAVKNRTSPGPDTLHASTNSSRE</sequence>
<name>A0A016UEW9_9BILA</name>
<proteinExistence type="predicted"/>
<dbReference type="EMBL" id="JARK01001379">
    <property type="protein sequence ID" value="EYC13700.1"/>
    <property type="molecule type" value="Genomic_DNA"/>
</dbReference>